<evidence type="ECO:0000256" key="1">
    <source>
        <dbReference type="ARBA" id="ARBA00004123"/>
    </source>
</evidence>
<evidence type="ECO:0000313" key="6">
    <source>
        <dbReference type="EMBL" id="KDN51964.1"/>
    </source>
</evidence>
<feature type="domain" description="C3H1-type" evidence="5">
    <location>
        <begin position="1"/>
        <end position="25"/>
    </location>
</feature>
<dbReference type="RefSeq" id="XP_013244825.1">
    <property type="nucleotide sequence ID" value="XM_013389371.1"/>
</dbReference>
<evidence type="ECO:0000256" key="3">
    <source>
        <dbReference type="PROSITE-ProRule" id="PRU00723"/>
    </source>
</evidence>
<feature type="region of interest" description="Disordered" evidence="4">
    <location>
        <begin position="362"/>
        <end position="387"/>
    </location>
</feature>
<feature type="compositionally biased region" description="Polar residues" evidence="4">
    <location>
        <begin position="365"/>
        <end position="387"/>
    </location>
</feature>
<feature type="compositionally biased region" description="Polar residues" evidence="4">
    <location>
        <begin position="272"/>
        <end position="295"/>
    </location>
</feature>
<comment type="subcellular location">
    <subcellularLocation>
        <location evidence="1">Nucleus</location>
    </subcellularLocation>
</comment>
<dbReference type="STRING" id="1037660.A0A066WLU9"/>
<gene>
    <name evidence="6" type="ORF">K437DRAFT_293344</name>
</gene>
<feature type="region of interest" description="Disordered" evidence="4">
    <location>
        <begin position="29"/>
        <end position="61"/>
    </location>
</feature>
<feature type="region of interest" description="Disordered" evidence="4">
    <location>
        <begin position="272"/>
        <end position="319"/>
    </location>
</feature>
<comment type="caution">
    <text evidence="6">The sequence shown here is derived from an EMBL/GenBank/DDBJ whole genome shotgun (WGS) entry which is preliminary data.</text>
</comment>
<dbReference type="GO" id="GO:0005634">
    <property type="term" value="C:nucleus"/>
    <property type="evidence" value="ECO:0007669"/>
    <property type="project" value="UniProtKB-SubCell"/>
</dbReference>
<dbReference type="InParanoid" id="A0A066WLU9"/>
<dbReference type="GeneID" id="25267147"/>
<name>A0A066WLU9_TILAU</name>
<accession>A0A066WLU9</accession>
<evidence type="ECO:0000259" key="5">
    <source>
        <dbReference type="PROSITE" id="PS50103"/>
    </source>
</evidence>
<dbReference type="OMA" id="PNRHDIC"/>
<keyword evidence="3" id="KW-0862">Zinc</keyword>
<evidence type="ECO:0000256" key="2">
    <source>
        <dbReference type="ARBA" id="ARBA00023242"/>
    </source>
</evidence>
<keyword evidence="7" id="KW-1185">Reference proteome</keyword>
<dbReference type="InterPro" id="IPR051767">
    <property type="entry name" value="Nucleoporin_NUP42"/>
</dbReference>
<dbReference type="AlphaFoldDB" id="A0A066WLU9"/>
<keyword evidence="2" id="KW-0539">Nucleus</keyword>
<dbReference type="PANTHER" id="PTHR46527:SF1">
    <property type="entry name" value="NUCLEOPORIN NUP42"/>
    <property type="match status" value="1"/>
</dbReference>
<proteinExistence type="predicted"/>
<dbReference type="EMBL" id="JMSN01000015">
    <property type="protein sequence ID" value="KDN51964.1"/>
    <property type="molecule type" value="Genomic_DNA"/>
</dbReference>
<evidence type="ECO:0000313" key="7">
    <source>
        <dbReference type="Proteomes" id="UP000027361"/>
    </source>
</evidence>
<dbReference type="GO" id="GO:0008270">
    <property type="term" value="F:zinc ion binding"/>
    <property type="evidence" value="ECO:0007669"/>
    <property type="project" value="UniProtKB-KW"/>
</dbReference>
<feature type="zinc finger region" description="C3H1-type" evidence="3">
    <location>
        <begin position="1"/>
        <end position="25"/>
    </location>
</feature>
<keyword evidence="3" id="KW-0479">Metal-binding</keyword>
<reference evidence="6 7" key="1">
    <citation type="submission" date="2014-05" db="EMBL/GenBank/DDBJ databases">
        <title>Draft genome sequence of a rare smut relative, Tilletiaria anomala UBC 951.</title>
        <authorList>
            <consortium name="DOE Joint Genome Institute"/>
            <person name="Toome M."/>
            <person name="Kuo A."/>
            <person name="Henrissat B."/>
            <person name="Lipzen A."/>
            <person name="Tritt A."/>
            <person name="Yoshinaga Y."/>
            <person name="Zane M."/>
            <person name="Barry K."/>
            <person name="Grigoriev I.V."/>
            <person name="Spatafora J.W."/>
            <person name="Aimea M.C."/>
        </authorList>
    </citation>
    <scope>NUCLEOTIDE SEQUENCE [LARGE SCALE GENOMIC DNA]</scope>
    <source>
        <strain evidence="6 7">UBC 951</strain>
    </source>
</reference>
<dbReference type="PANTHER" id="PTHR46527">
    <property type="entry name" value="NUCLEOPORIN-LIKE PROTEIN 2"/>
    <property type="match status" value="1"/>
</dbReference>
<dbReference type="InterPro" id="IPR000571">
    <property type="entry name" value="Znf_CCCH"/>
</dbReference>
<dbReference type="OrthoDB" id="20729at2759"/>
<dbReference type="PROSITE" id="PS50103">
    <property type="entry name" value="ZF_C3H1"/>
    <property type="match status" value="1"/>
</dbReference>
<protein>
    <recommendedName>
        <fullName evidence="5">C3H1-type domain-containing protein</fullName>
    </recommendedName>
</protein>
<dbReference type="Proteomes" id="UP000027361">
    <property type="component" value="Unassembled WGS sequence"/>
</dbReference>
<sequence length="541" mass="53614">MVVCQYWKRGQCRFGNQCFNDHFENGSNASPVAGGDGGSGTRPPAIFGQPAFGGSNTPGGRGRASAFGNMSASFNGSNNNGSAASMSANFANAAPGGLAIPSTRPGQIALTADGIREEALPANRPVWRLSMFGPAKYEPNLVAGMDVSQEEMRLKAYEANKLGPQAQSAYASEEASLAAQIDQTLQQIATNPQTALQQAEKNRPQDTPTASAFGARAAGAVAPASAFAGTSSGTSAFGQPSAFSTSAAKTTGSAFGQTSAFGKPTAFGSSSAFGAQQPSTSAFGQPSAFGQTSAFGESAGAQPESAFGQPSGLSSSAVQPASAFGSTGAFGAQAPKPSFGSTSTFGASSAFGSQQSASQSAFGSTQVFGTQAQDPGTTTAFGQPATGLSGSAFGQTSAFGAPQQNSSSAFGQQSAFAAAAGPGAAHAQQPISAFGPSAFGTGSSGSAFGLQSAQSSAFGLSTQPSAFGAFGTRTDAVGTSSAFGSAFGAGVNTATVIEGADLFSHFAPKEEDLPAEALTAFKADAFAWGEIPVAEPPISVR</sequence>
<evidence type="ECO:0000256" key="4">
    <source>
        <dbReference type="SAM" id="MobiDB-lite"/>
    </source>
</evidence>
<dbReference type="HOGENOM" id="CLU_509095_0_0_1"/>
<organism evidence="6 7">
    <name type="scientific">Tilletiaria anomala (strain ATCC 24038 / CBS 436.72 / UBC 951)</name>
    <dbReference type="NCBI Taxonomy" id="1037660"/>
    <lineage>
        <taxon>Eukaryota</taxon>
        <taxon>Fungi</taxon>
        <taxon>Dikarya</taxon>
        <taxon>Basidiomycota</taxon>
        <taxon>Ustilaginomycotina</taxon>
        <taxon>Exobasidiomycetes</taxon>
        <taxon>Georgefischeriales</taxon>
        <taxon>Tilletiariaceae</taxon>
        <taxon>Tilletiaria</taxon>
    </lineage>
</organism>
<keyword evidence="3" id="KW-0863">Zinc-finger</keyword>